<comment type="pathway">
    <text evidence="2">Secondary metabolite biosynthesis.</text>
</comment>
<dbReference type="GO" id="GO:0005506">
    <property type="term" value="F:iron ion binding"/>
    <property type="evidence" value="ECO:0007669"/>
    <property type="project" value="InterPro"/>
</dbReference>
<comment type="caution">
    <text evidence="11">The sequence shown here is derived from an EMBL/GenBank/DDBJ whole genome shotgun (WGS) entry which is preliminary data.</text>
</comment>
<feature type="non-terminal residue" evidence="11">
    <location>
        <position position="513"/>
    </location>
</feature>
<keyword evidence="5 9" id="KW-0479">Metal-binding</keyword>
<dbReference type="AlphaFoldDB" id="A0A9W8JGH8"/>
<dbReference type="CDD" id="cd11065">
    <property type="entry name" value="CYP64-like"/>
    <property type="match status" value="1"/>
</dbReference>
<dbReference type="Proteomes" id="UP001140091">
    <property type="component" value="Unassembled WGS sequence"/>
</dbReference>
<name>A0A9W8JGH8_9AGAR</name>
<sequence length="513" mass="57789">MWDSPLIPFSLGIVFVYFVRSVVTQRKRNPRGLPLPPGPKGLPVLGNVFQFPKALPWEAYDKLCKEHGDIIYMTALGQGILVLGSQRRAVDLLEKRAANYSDRPPFPVIEMMGLGWSFGLMRYGAVWRQYRRAFHKFFNNNAIPTWHPIMYEEVKGFLRKVQSQPDGIFEHVQLMFGTIIMRVAYGFDDIRQNEALVHNAEALIQGFHKAAAPGRYLVNSFPSLRHVPAWFPGAGFKRHLEALSRMSFNTIHHPFEEAKLDYAHGKKGQHPSMAASFIDSISEESGGNREEMEDVARGVCGIAYLGGAETSVSSGLALLYALGSHPEVQTKAQMEIDSFVGPDRLPTMDDIKDLPYVRAMVKELNRWFTILPLGLAHSNTEDDEYDGYFIPKGTIILTNNWATMHNPDVFDNPFEFFPDRYLKDGKIDDSVTDAGIAVFGHGRRLCPGRDFANDALFLMVASLLATFTIGTPKDEEGNVIPTLRLEPMNPSASKILPFKCEFHLRPGREHFLQ</sequence>
<dbReference type="GO" id="GO:0016705">
    <property type="term" value="F:oxidoreductase activity, acting on paired donors, with incorporation or reduction of molecular oxygen"/>
    <property type="evidence" value="ECO:0007669"/>
    <property type="project" value="InterPro"/>
</dbReference>
<dbReference type="InterPro" id="IPR036396">
    <property type="entry name" value="Cyt_P450_sf"/>
</dbReference>
<evidence type="ECO:0000256" key="7">
    <source>
        <dbReference type="ARBA" id="ARBA00023004"/>
    </source>
</evidence>
<dbReference type="EMBL" id="JANBPK010000752">
    <property type="protein sequence ID" value="KAJ2933073.1"/>
    <property type="molecule type" value="Genomic_DNA"/>
</dbReference>
<evidence type="ECO:0000313" key="11">
    <source>
        <dbReference type="EMBL" id="KAJ2933073.1"/>
    </source>
</evidence>
<evidence type="ECO:0000256" key="4">
    <source>
        <dbReference type="ARBA" id="ARBA00022617"/>
    </source>
</evidence>
<protein>
    <recommendedName>
        <fullName evidence="13">Cytochrome P450</fullName>
    </recommendedName>
</protein>
<evidence type="ECO:0000313" key="12">
    <source>
        <dbReference type="Proteomes" id="UP001140091"/>
    </source>
</evidence>
<evidence type="ECO:0000256" key="8">
    <source>
        <dbReference type="ARBA" id="ARBA00023033"/>
    </source>
</evidence>
<evidence type="ECO:0000256" key="10">
    <source>
        <dbReference type="RuleBase" id="RU000461"/>
    </source>
</evidence>
<organism evidence="11 12">
    <name type="scientific">Candolleomyces eurysporus</name>
    <dbReference type="NCBI Taxonomy" id="2828524"/>
    <lineage>
        <taxon>Eukaryota</taxon>
        <taxon>Fungi</taxon>
        <taxon>Dikarya</taxon>
        <taxon>Basidiomycota</taxon>
        <taxon>Agaricomycotina</taxon>
        <taxon>Agaricomycetes</taxon>
        <taxon>Agaricomycetidae</taxon>
        <taxon>Agaricales</taxon>
        <taxon>Agaricineae</taxon>
        <taxon>Psathyrellaceae</taxon>
        <taxon>Candolleomyces</taxon>
    </lineage>
</organism>
<evidence type="ECO:0000256" key="6">
    <source>
        <dbReference type="ARBA" id="ARBA00023002"/>
    </source>
</evidence>
<dbReference type="InterPro" id="IPR050364">
    <property type="entry name" value="Cytochrome_P450_fung"/>
</dbReference>
<dbReference type="GO" id="GO:0020037">
    <property type="term" value="F:heme binding"/>
    <property type="evidence" value="ECO:0007669"/>
    <property type="project" value="InterPro"/>
</dbReference>
<dbReference type="PANTHER" id="PTHR46300">
    <property type="entry name" value="P450, PUTATIVE (EUROFUNG)-RELATED-RELATED"/>
    <property type="match status" value="1"/>
</dbReference>
<keyword evidence="6 10" id="KW-0560">Oxidoreductase</keyword>
<evidence type="ECO:0000256" key="3">
    <source>
        <dbReference type="ARBA" id="ARBA00010617"/>
    </source>
</evidence>
<evidence type="ECO:0000256" key="9">
    <source>
        <dbReference type="PIRSR" id="PIRSR602401-1"/>
    </source>
</evidence>
<dbReference type="PRINTS" id="PR00463">
    <property type="entry name" value="EP450I"/>
</dbReference>
<dbReference type="SUPFAM" id="SSF48264">
    <property type="entry name" value="Cytochrome P450"/>
    <property type="match status" value="1"/>
</dbReference>
<accession>A0A9W8JGH8</accession>
<dbReference type="Gene3D" id="1.10.630.10">
    <property type="entry name" value="Cytochrome P450"/>
    <property type="match status" value="1"/>
</dbReference>
<dbReference type="PANTHER" id="PTHR46300:SF7">
    <property type="entry name" value="P450, PUTATIVE (EUROFUNG)-RELATED"/>
    <property type="match status" value="1"/>
</dbReference>
<evidence type="ECO:0008006" key="13">
    <source>
        <dbReference type="Google" id="ProtNLM"/>
    </source>
</evidence>
<proteinExistence type="inferred from homology"/>
<evidence type="ECO:0000256" key="5">
    <source>
        <dbReference type="ARBA" id="ARBA00022723"/>
    </source>
</evidence>
<keyword evidence="12" id="KW-1185">Reference proteome</keyword>
<keyword evidence="8 10" id="KW-0503">Monooxygenase</keyword>
<comment type="similarity">
    <text evidence="3 10">Belongs to the cytochrome P450 family.</text>
</comment>
<keyword evidence="7 9" id="KW-0408">Iron</keyword>
<dbReference type="InterPro" id="IPR002401">
    <property type="entry name" value="Cyt_P450_E_grp-I"/>
</dbReference>
<dbReference type="Pfam" id="PF00067">
    <property type="entry name" value="p450"/>
    <property type="match status" value="1"/>
</dbReference>
<dbReference type="OrthoDB" id="2789670at2759"/>
<dbReference type="InterPro" id="IPR001128">
    <property type="entry name" value="Cyt_P450"/>
</dbReference>
<evidence type="ECO:0000256" key="1">
    <source>
        <dbReference type="ARBA" id="ARBA00001971"/>
    </source>
</evidence>
<evidence type="ECO:0000256" key="2">
    <source>
        <dbReference type="ARBA" id="ARBA00005179"/>
    </source>
</evidence>
<dbReference type="GO" id="GO:0004497">
    <property type="term" value="F:monooxygenase activity"/>
    <property type="evidence" value="ECO:0007669"/>
    <property type="project" value="UniProtKB-KW"/>
</dbReference>
<gene>
    <name evidence="11" type="ORF">H1R20_g4027</name>
</gene>
<comment type="cofactor">
    <cofactor evidence="1 9">
        <name>heme</name>
        <dbReference type="ChEBI" id="CHEBI:30413"/>
    </cofactor>
</comment>
<dbReference type="InterPro" id="IPR017972">
    <property type="entry name" value="Cyt_P450_CS"/>
</dbReference>
<dbReference type="PROSITE" id="PS00086">
    <property type="entry name" value="CYTOCHROME_P450"/>
    <property type="match status" value="1"/>
</dbReference>
<feature type="binding site" description="axial binding residue" evidence="9">
    <location>
        <position position="446"/>
    </location>
    <ligand>
        <name>heme</name>
        <dbReference type="ChEBI" id="CHEBI:30413"/>
    </ligand>
    <ligandPart>
        <name>Fe</name>
        <dbReference type="ChEBI" id="CHEBI:18248"/>
    </ligandPart>
</feature>
<keyword evidence="4 9" id="KW-0349">Heme</keyword>
<dbReference type="PRINTS" id="PR00385">
    <property type="entry name" value="P450"/>
</dbReference>
<reference evidence="11" key="1">
    <citation type="submission" date="2022-06" db="EMBL/GenBank/DDBJ databases">
        <title>Genome Sequence of Candolleomyces eurysporus.</title>
        <authorList>
            <person name="Buettner E."/>
        </authorList>
    </citation>
    <scope>NUCLEOTIDE SEQUENCE</scope>
    <source>
        <strain evidence="11">VTCC 930004</strain>
    </source>
</reference>